<dbReference type="EMBL" id="JAGTJR010000011">
    <property type="protein sequence ID" value="KAH7052105.1"/>
    <property type="molecule type" value="Genomic_DNA"/>
</dbReference>
<sequence length="195" mass="21823">MRLRIFLARGLRLQALEFHGVRRRLTSFMGAHHLGSLIAGPFSTTTIETGFQSDSDRRPKSFPLDILISFCFLCRVSWVAGGLGRALYPVRASLSRRINWLFPSGGCMLCSHPGCVRFPVPSFSLLISVARTASRACMRCLMSVFLFSFRLAVLTSSHLLALSYIIQPDAVHISGIRAYYTLIIAIPYLLFFTRS</sequence>
<keyword evidence="1" id="KW-1133">Transmembrane helix</keyword>
<comment type="caution">
    <text evidence="2">The sequence shown here is derived from an EMBL/GenBank/DDBJ whole genome shotgun (WGS) entry which is preliminary data.</text>
</comment>
<reference evidence="2 3" key="1">
    <citation type="journal article" date="2021" name="Nat. Commun.">
        <title>Genetic determinants of endophytism in the Arabidopsis root mycobiome.</title>
        <authorList>
            <person name="Mesny F."/>
            <person name="Miyauchi S."/>
            <person name="Thiergart T."/>
            <person name="Pickel B."/>
            <person name="Atanasova L."/>
            <person name="Karlsson M."/>
            <person name="Huettel B."/>
            <person name="Barry K.W."/>
            <person name="Haridas S."/>
            <person name="Chen C."/>
            <person name="Bauer D."/>
            <person name="Andreopoulos W."/>
            <person name="Pangilinan J."/>
            <person name="LaButti K."/>
            <person name="Riley R."/>
            <person name="Lipzen A."/>
            <person name="Clum A."/>
            <person name="Drula E."/>
            <person name="Henrissat B."/>
            <person name="Kohler A."/>
            <person name="Grigoriev I.V."/>
            <person name="Martin F.M."/>
            <person name="Hacquard S."/>
        </authorList>
    </citation>
    <scope>NUCLEOTIDE SEQUENCE [LARGE SCALE GENOMIC DNA]</scope>
    <source>
        <strain evidence="2 3">MPI-SDFR-AT-0080</strain>
    </source>
</reference>
<evidence type="ECO:0000256" key="1">
    <source>
        <dbReference type="SAM" id="Phobius"/>
    </source>
</evidence>
<feature type="transmembrane region" description="Helical" evidence="1">
    <location>
        <begin position="66"/>
        <end position="88"/>
    </location>
</feature>
<feature type="transmembrane region" description="Helical" evidence="1">
    <location>
        <begin position="141"/>
        <end position="166"/>
    </location>
</feature>
<evidence type="ECO:0000313" key="3">
    <source>
        <dbReference type="Proteomes" id="UP000774617"/>
    </source>
</evidence>
<keyword evidence="3" id="KW-1185">Reference proteome</keyword>
<evidence type="ECO:0000313" key="2">
    <source>
        <dbReference type="EMBL" id="KAH7052105.1"/>
    </source>
</evidence>
<accession>A0ABQ8GCM7</accession>
<proteinExistence type="predicted"/>
<feature type="transmembrane region" description="Helical" evidence="1">
    <location>
        <begin position="172"/>
        <end position="192"/>
    </location>
</feature>
<protein>
    <submittedName>
        <fullName evidence="2">Uncharacterized protein</fullName>
    </submittedName>
</protein>
<gene>
    <name evidence="2" type="ORF">B0J12DRAFT_660589</name>
</gene>
<dbReference type="Proteomes" id="UP000774617">
    <property type="component" value="Unassembled WGS sequence"/>
</dbReference>
<keyword evidence="1" id="KW-0472">Membrane</keyword>
<organism evidence="2 3">
    <name type="scientific">Macrophomina phaseolina</name>
    <dbReference type="NCBI Taxonomy" id="35725"/>
    <lineage>
        <taxon>Eukaryota</taxon>
        <taxon>Fungi</taxon>
        <taxon>Dikarya</taxon>
        <taxon>Ascomycota</taxon>
        <taxon>Pezizomycotina</taxon>
        <taxon>Dothideomycetes</taxon>
        <taxon>Dothideomycetes incertae sedis</taxon>
        <taxon>Botryosphaeriales</taxon>
        <taxon>Botryosphaeriaceae</taxon>
        <taxon>Macrophomina</taxon>
    </lineage>
</organism>
<name>A0ABQ8GCM7_9PEZI</name>
<keyword evidence="1" id="KW-0812">Transmembrane</keyword>